<dbReference type="RefSeq" id="WP_209356396.1">
    <property type="nucleotide sequence ID" value="NZ_CP060010.1"/>
</dbReference>
<dbReference type="Proteomes" id="UP000665026">
    <property type="component" value="Chromosome"/>
</dbReference>
<reference evidence="2" key="1">
    <citation type="submission" date="2020-07" db="EMBL/GenBank/DDBJ databases">
        <title>Genome sequences of bacteria associated with the marine, planktonic diatom Thalassiosira profunda strain ECT2AJA-044.</title>
        <authorList>
            <person name="Gargas C.B."/>
            <person name="Roberts W.R."/>
            <person name="Alverson A.J."/>
        </authorList>
    </citation>
    <scope>NUCLEOTIDE SEQUENCE</scope>
    <source>
        <strain evidence="2">ECT2AJA-044</strain>
    </source>
</reference>
<feature type="domain" description="DUF1330" evidence="1">
    <location>
        <begin position="3"/>
        <end position="94"/>
    </location>
</feature>
<evidence type="ECO:0000313" key="3">
    <source>
        <dbReference type="Proteomes" id="UP000665026"/>
    </source>
</evidence>
<sequence length="95" mass="10582">MVAYVIAGIEVTNREDYRTYAEQTVASAKKVGGRFLAKGGFQSVVEGPAPDRHVIIEFPSREVAESWYQSDEYQAILPIALRSSNRTVVIVEGYE</sequence>
<dbReference type="SUPFAM" id="SSF54909">
    <property type="entry name" value="Dimeric alpha+beta barrel"/>
    <property type="match status" value="1"/>
</dbReference>
<dbReference type="Pfam" id="PF07045">
    <property type="entry name" value="DUF1330"/>
    <property type="match status" value="1"/>
</dbReference>
<organism evidence="2 3">
    <name type="scientific">Cognatishimia activa</name>
    <dbReference type="NCBI Taxonomy" id="1715691"/>
    <lineage>
        <taxon>Bacteria</taxon>
        <taxon>Pseudomonadati</taxon>
        <taxon>Pseudomonadota</taxon>
        <taxon>Alphaproteobacteria</taxon>
        <taxon>Rhodobacterales</taxon>
        <taxon>Paracoccaceae</taxon>
        <taxon>Cognatishimia</taxon>
    </lineage>
</organism>
<dbReference type="EMBL" id="CP060010">
    <property type="protein sequence ID" value="QTN35692.1"/>
    <property type="molecule type" value="Genomic_DNA"/>
</dbReference>
<dbReference type="KEGG" id="cact:HZ995_14650"/>
<dbReference type="PANTHER" id="PTHR41521">
    <property type="match status" value="1"/>
</dbReference>
<dbReference type="InterPro" id="IPR011008">
    <property type="entry name" value="Dimeric_a/b-barrel"/>
</dbReference>
<name>A0A975EPW0_9RHOB</name>
<dbReference type="InterPro" id="IPR010753">
    <property type="entry name" value="DUF1330"/>
</dbReference>
<proteinExistence type="predicted"/>
<gene>
    <name evidence="2" type="ORF">HZ995_14650</name>
</gene>
<dbReference type="PANTHER" id="PTHR41521:SF4">
    <property type="entry name" value="BLR0684 PROTEIN"/>
    <property type="match status" value="1"/>
</dbReference>
<accession>A0A975EPW0</accession>
<evidence type="ECO:0000259" key="1">
    <source>
        <dbReference type="Pfam" id="PF07045"/>
    </source>
</evidence>
<protein>
    <submittedName>
        <fullName evidence="2">DUF1330 domain-containing protein</fullName>
    </submittedName>
</protein>
<dbReference type="Gene3D" id="3.30.70.100">
    <property type="match status" value="1"/>
</dbReference>
<dbReference type="AlphaFoldDB" id="A0A975EPW0"/>
<evidence type="ECO:0000313" key="2">
    <source>
        <dbReference type="EMBL" id="QTN35692.1"/>
    </source>
</evidence>